<proteinExistence type="predicted"/>
<accession>A0A1G4PE70</accession>
<evidence type="ECO:0000313" key="1">
    <source>
        <dbReference type="EMBL" id="SCW30455.1"/>
    </source>
</evidence>
<name>A0A1G4PE70_9HYPH</name>
<dbReference type="EMBL" id="FMTM01000001">
    <property type="protein sequence ID" value="SCW30455.1"/>
    <property type="molecule type" value="Genomic_DNA"/>
</dbReference>
<gene>
    <name evidence="1" type="ORF">SAMN02927900_00416</name>
</gene>
<dbReference type="Proteomes" id="UP000199542">
    <property type="component" value="Unassembled WGS sequence"/>
</dbReference>
<organism evidence="1 2">
    <name type="scientific">Rhizobium mongolense subsp. loessense</name>
    <dbReference type="NCBI Taxonomy" id="158890"/>
    <lineage>
        <taxon>Bacteria</taxon>
        <taxon>Pseudomonadati</taxon>
        <taxon>Pseudomonadota</taxon>
        <taxon>Alphaproteobacteria</taxon>
        <taxon>Hyphomicrobiales</taxon>
        <taxon>Rhizobiaceae</taxon>
        <taxon>Rhizobium/Agrobacterium group</taxon>
        <taxon>Rhizobium</taxon>
    </lineage>
</organism>
<reference evidence="1 2" key="1">
    <citation type="submission" date="2016-10" db="EMBL/GenBank/DDBJ databases">
        <authorList>
            <person name="de Groot N.N."/>
        </authorList>
    </citation>
    <scope>NUCLEOTIDE SEQUENCE [LARGE SCALE GENOMIC DNA]</scope>
    <source>
        <strain evidence="1 2">CGMCC 1.3401</strain>
    </source>
</reference>
<protein>
    <submittedName>
        <fullName evidence="1">Uncharacterized protein</fullName>
    </submittedName>
</protein>
<evidence type="ECO:0000313" key="2">
    <source>
        <dbReference type="Proteomes" id="UP000199542"/>
    </source>
</evidence>
<sequence length="153" mass="16211">METSKNGRLRGKFASPAGLASVTKIAHHRHITALPANTTPKGTKMQRNNIRLSATILLFMTAGRALASSDEAWKEFAADVEAKCRQAAAASIADARAVVDPIGSAHYGLALVTGRPKGANGFVTHICVYDKQSKGAEIGSELDTQTLNLLPEE</sequence>
<dbReference type="AlphaFoldDB" id="A0A1G4PE70"/>